<keyword evidence="2" id="KW-1185">Reference proteome</keyword>
<evidence type="ECO:0000313" key="1">
    <source>
        <dbReference type="EMBL" id="EPS30615.1"/>
    </source>
</evidence>
<protein>
    <submittedName>
        <fullName evidence="1">Uncharacterized protein</fullName>
    </submittedName>
</protein>
<evidence type="ECO:0000313" key="2">
    <source>
        <dbReference type="Proteomes" id="UP000019376"/>
    </source>
</evidence>
<accession>S7ZIZ5</accession>
<dbReference type="AlphaFoldDB" id="S7ZIZ5"/>
<proteinExistence type="predicted"/>
<organism evidence="1 2">
    <name type="scientific">Penicillium oxalicum (strain 114-2 / CGMCC 5302)</name>
    <name type="common">Penicillium decumbens</name>
    <dbReference type="NCBI Taxonomy" id="933388"/>
    <lineage>
        <taxon>Eukaryota</taxon>
        <taxon>Fungi</taxon>
        <taxon>Dikarya</taxon>
        <taxon>Ascomycota</taxon>
        <taxon>Pezizomycotina</taxon>
        <taxon>Eurotiomycetes</taxon>
        <taxon>Eurotiomycetidae</taxon>
        <taxon>Eurotiales</taxon>
        <taxon>Aspergillaceae</taxon>
        <taxon>Penicillium</taxon>
    </lineage>
</organism>
<gene>
    <name evidence="1" type="ORF">PDE_05567</name>
</gene>
<dbReference type="HOGENOM" id="CLU_1343664_0_0_1"/>
<sequence length="204" mass="23239">MCPSYALSVAYDPVIFIARNPYRQRNSNLERSESDQTIWASLEYTKSCYEQAYGRITGVCEFHIISGPSSLHLSEDSDTAQFFSDHTSQLENTNRRMMVVLNGWNSLTSDIGTFNMLFREHAPQITLRIFADQPRSFYQVNVAQFFQLLDCITQLNEMGGGATEEESRGDVTELLRCIEARLEYSTGLFYHYFVAGGGDSFNQI</sequence>
<dbReference type="OrthoDB" id="4358598at2759"/>
<name>S7ZIZ5_PENO1</name>
<dbReference type="PhylomeDB" id="S7ZIZ5"/>
<reference evidence="1 2" key="1">
    <citation type="journal article" date="2013" name="PLoS ONE">
        <title>Genomic and secretomic analyses reveal unique features of the lignocellulolytic enzyme system of Penicillium decumbens.</title>
        <authorList>
            <person name="Liu G."/>
            <person name="Zhang L."/>
            <person name="Wei X."/>
            <person name="Zou G."/>
            <person name="Qin Y."/>
            <person name="Ma L."/>
            <person name="Li J."/>
            <person name="Zheng H."/>
            <person name="Wang S."/>
            <person name="Wang C."/>
            <person name="Xun L."/>
            <person name="Zhao G.-P."/>
            <person name="Zhou Z."/>
            <person name="Qu Y."/>
        </authorList>
    </citation>
    <scope>NUCLEOTIDE SEQUENCE [LARGE SCALE GENOMIC DNA]</scope>
    <source>
        <strain evidence="2">114-2 / CGMCC 5302</strain>
    </source>
</reference>
<dbReference type="STRING" id="933388.S7ZIZ5"/>
<dbReference type="EMBL" id="KB644412">
    <property type="protein sequence ID" value="EPS30615.1"/>
    <property type="molecule type" value="Genomic_DNA"/>
</dbReference>
<dbReference type="Proteomes" id="UP000019376">
    <property type="component" value="Unassembled WGS sequence"/>
</dbReference>